<protein>
    <submittedName>
        <fullName evidence="2">Uncharacterized protein</fullName>
    </submittedName>
</protein>
<gene>
    <name evidence="2" type="ORF">PEDI_05200</name>
</gene>
<evidence type="ECO:0000313" key="3">
    <source>
        <dbReference type="Proteomes" id="UP001310022"/>
    </source>
</evidence>
<dbReference type="RefSeq" id="WP_338235865.1">
    <property type="nucleotide sequence ID" value="NZ_BQKE01000001.1"/>
</dbReference>
<name>A0AAN5AKK2_9BACT</name>
<evidence type="ECO:0000256" key="1">
    <source>
        <dbReference type="SAM" id="SignalP"/>
    </source>
</evidence>
<dbReference type="EMBL" id="BQKE01000001">
    <property type="protein sequence ID" value="GJM59968.1"/>
    <property type="molecule type" value="Genomic_DNA"/>
</dbReference>
<comment type="caution">
    <text evidence="2">The sequence shown here is derived from an EMBL/GenBank/DDBJ whole genome shotgun (WGS) entry which is preliminary data.</text>
</comment>
<keyword evidence="3" id="KW-1185">Reference proteome</keyword>
<evidence type="ECO:0000313" key="2">
    <source>
        <dbReference type="EMBL" id="GJM59968.1"/>
    </source>
</evidence>
<reference evidence="2 3" key="1">
    <citation type="submission" date="2021-12" db="EMBL/GenBank/DDBJ databases">
        <title>Genome sequencing of bacteria with rrn-lacking chromosome and rrn-plasmid.</title>
        <authorList>
            <person name="Anda M."/>
            <person name="Iwasaki W."/>
        </authorList>
    </citation>
    <scope>NUCLEOTIDE SEQUENCE [LARGE SCALE GENOMIC DNA]</scope>
    <source>
        <strain evidence="2 3">NBRC 15940</strain>
    </source>
</reference>
<keyword evidence="1" id="KW-0732">Signal</keyword>
<dbReference type="Proteomes" id="UP001310022">
    <property type="component" value="Unassembled WGS sequence"/>
</dbReference>
<dbReference type="AlphaFoldDB" id="A0AAN5AKK2"/>
<sequence>MKLVSNKIKVLGLGAALSMAACTSGFEEANTNPYQPTEVPTAYLMTNAQKHDGLNMG</sequence>
<accession>A0AAN5AKK2</accession>
<feature type="chain" id="PRO_5043029362" evidence="1">
    <location>
        <begin position="21"/>
        <end position="57"/>
    </location>
</feature>
<organism evidence="2 3">
    <name type="scientific">Persicobacter diffluens</name>
    <dbReference type="NCBI Taxonomy" id="981"/>
    <lineage>
        <taxon>Bacteria</taxon>
        <taxon>Pseudomonadati</taxon>
        <taxon>Bacteroidota</taxon>
        <taxon>Cytophagia</taxon>
        <taxon>Cytophagales</taxon>
        <taxon>Persicobacteraceae</taxon>
        <taxon>Persicobacter</taxon>
    </lineage>
</organism>
<feature type="signal peptide" evidence="1">
    <location>
        <begin position="1"/>
        <end position="20"/>
    </location>
</feature>
<proteinExistence type="predicted"/>
<dbReference type="PROSITE" id="PS51257">
    <property type="entry name" value="PROKAR_LIPOPROTEIN"/>
    <property type="match status" value="1"/>
</dbReference>